<reference evidence="1 2" key="1">
    <citation type="journal article" date="2017" name="Genome Biol. Evol.">
        <title>Phytophthora megakarya and P. palmivora, closely related causal agents of cacao black pod rot, underwent increases in genome sizes and gene numbers by different mechanisms.</title>
        <authorList>
            <person name="Ali S.S."/>
            <person name="Shao J."/>
            <person name="Lary D.J."/>
            <person name="Kronmiller B."/>
            <person name="Shen D."/>
            <person name="Strem M.D."/>
            <person name="Amoako-Attah I."/>
            <person name="Akrofi A.Y."/>
            <person name="Begoude B.A."/>
            <person name="Ten Hoopen G.M."/>
            <person name="Coulibaly K."/>
            <person name="Kebe B.I."/>
            <person name="Melnick R.L."/>
            <person name="Guiltinan M.J."/>
            <person name="Tyler B.M."/>
            <person name="Meinhardt L.W."/>
            <person name="Bailey B.A."/>
        </authorList>
    </citation>
    <scope>NUCLEOTIDE SEQUENCE [LARGE SCALE GENOMIC DNA]</scope>
    <source>
        <strain evidence="2">sbr112.9</strain>
    </source>
</reference>
<organism evidence="1 2">
    <name type="scientific">Phytophthora palmivora</name>
    <dbReference type="NCBI Taxonomy" id="4796"/>
    <lineage>
        <taxon>Eukaryota</taxon>
        <taxon>Sar</taxon>
        <taxon>Stramenopiles</taxon>
        <taxon>Oomycota</taxon>
        <taxon>Peronosporomycetes</taxon>
        <taxon>Peronosporales</taxon>
        <taxon>Peronosporaceae</taxon>
        <taxon>Phytophthora</taxon>
    </lineage>
</organism>
<dbReference type="AlphaFoldDB" id="A0A2P4YFW6"/>
<sequence>MLSVFHPSNNTNRQDIDFALLIITVWNVESSSDLLSPPDAIVIINNYSNLQLYQDTQCQLAARLGQLSWEGAEH</sequence>
<comment type="caution">
    <text evidence="1">The sequence shown here is derived from an EMBL/GenBank/DDBJ whole genome shotgun (WGS) entry which is preliminary data.</text>
</comment>
<accession>A0A2P4YFW6</accession>
<protein>
    <submittedName>
        <fullName evidence="1">Uncharacterized protein</fullName>
    </submittedName>
</protein>
<proteinExistence type="predicted"/>
<gene>
    <name evidence="1" type="ORF">PHPALM_6055</name>
</gene>
<evidence type="ECO:0000313" key="2">
    <source>
        <dbReference type="Proteomes" id="UP000237271"/>
    </source>
</evidence>
<evidence type="ECO:0000313" key="1">
    <source>
        <dbReference type="EMBL" id="POM76681.1"/>
    </source>
</evidence>
<name>A0A2P4YFW6_9STRA</name>
<dbReference type="EMBL" id="NCKW01003404">
    <property type="protein sequence ID" value="POM76681.1"/>
    <property type="molecule type" value="Genomic_DNA"/>
</dbReference>
<dbReference type="Proteomes" id="UP000237271">
    <property type="component" value="Unassembled WGS sequence"/>
</dbReference>
<keyword evidence="2" id="KW-1185">Reference proteome</keyword>
<dbReference type="OrthoDB" id="124822at2759"/>